<dbReference type="InterPro" id="IPR011990">
    <property type="entry name" value="TPR-like_helical_dom_sf"/>
</dbReference>
<dbReference type="Gene3D" id="1.25.40.10">
    <property type="entry name" value="Tetratricopeptide repeat domain"/>
    <property type="match status" value="1"/>
</dbReference>
<dbReference type="SMART" id="SM00028">
    <property type="entry name" value="TPR"/>
    <property type="match status" value="2"/>
</dbReference>
<sequence>MYSDLFTTLTIKLNQRRLKKNAGLLSGVFFSLILSACATTPQTNHITAHPPADIQPVYELTDTAFFPQKAYQCGPAALATVLDTQNIDTQPDELVNKVYIPGRKGSLQIEMIATARSYGLLPYKLAPELSDILKEVDAGRAVLVFQNLAFEWMPRWHYAVVVGYDLATEQLVLRSGTDKRRMISFKTFERTWQRAEYWAYILVEPGQIPVTAKPLNYTKAATELSKAGFKKEALVSFRAATDHWPNQALPHMVLGNAQYQANQYSNAQQSFSKAVTAEPENAQAWNNLAYSYLAQQCRVAAIKAIGCAVRIAPNDQNLSDSLKDIVGQRDIKPGQCNVPQCPRYQ</sequence>
<dbReference type="RefSeq" id="WP_036310772.1">
    <property type="nucleotide sequence ID" value="NZ_JRQD01000001.1"/>
</dbReference>
<evidence type="ECO:0000259" key="2">
    <source>
        <dbReference type="Pfam" id="PF13529"/>
    </source>
</evidence>
<gene>
    <name evidence="3" type="ORF">LP43_0019</name>
</gene>
<feature type="domain" description="Peptidase C39-like" evidence="2">
    <location>
        <begin position="65"/>
        <end position="171"/>
    </location>
</feature>
<dbReference type="CDD" id="cd02549">
    <property type="entry name" value="Peptidase_C39A"/>
    <property type="match status" value="1"/>
</dbReference>
<dbReference type="EMBL" id="JRQD01000001">
    <property type="protein sequence ID" value="KGM07603.1"/>
    <property type="molecule type" value="Genomic_DNA"/>
</dbReference>
<name>A0A0A0BGE5_9GAMM</name>
<comment type="caution">
    <text evidence="3">The sequence shown here is derived from an EMBL/GenBank/DDBJ whole genome shotgun (WGS) entry which is preliminary data.</text>
</comment>
<dbReference type="PROSITE" id="PS50005">
    <property type="entry name" value="TPR"/>
    <property type="match status" value="1"/>
</dbReference>
<dbReference type="AlphaFoldDB" id="A0A0A0BGE5"/>
<accession>A0A0A0BGE5</accession>
<feature type="repeat" description="TPR" evidence="1">
    <location>
        <begin position="248"/>
        <end position="281"/>
    </location>
</feature>
<organism evidence="3 4">
    <name type="scientific">Methylophaga thiooxydans</name>
    <dbReference type="NCBI Taxonomy" id="392484"/>
    <lineage>
        <taxon>Bacteria</taxon>
        <taxon>Pseudomonadati</taxon>
        <taxon>Pseudomonadota</taxon>
        <taxon>Gammaproteobacteria</taxon>
        <taxon>Thiotrichales</taxon>
        <taxon>Piscirickettsiaceae</taxon>
        <taxon>Methylophaga</taxon>
    </lineage>
</organism>
<evidence type="ECO:0000313" key="4">
    <source>
        <dbReference type="Proteomes" id="UP000029999"/>
    </source>
</evidence>
<dbReference type="InterPro" id="IPR019734">
    <property type="entry name" value="TPR_rpt"/>
</dbReference>
<dbReference type="InterPro" id="IPR039564">
    <property type="entry name" value="Peptidase_C39-like"/>
</dbReference>
<evidence type="ECO:0000313" key="3">
    <source>
        <dbReference type="EMBL" id="KGM07603.1"/>
    </source>
</evidence>
<dbReference type="InterPro" id="IPR039563">
    <property type="entry name" value="Peptidase_C39_single_dom"/>
</dbReference>
<keyword evidence="1" id="KW-0802">TPR repeat</keyword>
<dbReference type="STRING" id="392484.LP43_0019"/>
<protein>
    <recommendedName>
        <fullName evidence="2">Peptidase C39-like domain-containing protein</fullName>
    </recommendedName>
</protein>
<dbReference type="Gene3D" id="3.90.70.10">
    <property type="entry name" value="Cysteine proteinases"/>
    <property type="match status" value="1"/>
</dbReference>
<evidence type="ECO:0000256" key="1">
    <source>
        <dbReference type="PROSITE-ProRule" id="PRU00339"/>
    </source>
</evidence>
<dbReference type="Proteomes" id="UP000029999">
    <property type="component" value="Unassembled WGS sequence"/>
</dbReference>
<reference evidence="3 4" key="1">
    <citation type="submission" date="2014-09" db="EMBL/GenBank/DDBJ databases">
        <authorList>
            <person name="Grob C."/>
            <person name="Taubert M."/>
            <person name="Howat A.M."/>
            <person name="Burns O.J."/>
            <person name="Dixon J.L."/>
            <person name="Chen Y."/>
            <person name="Murrell J.C."/>
        </authorList>
    </citation>
    <scope>NUCLEOTIDE SEQUENCE [LARGE SCALE GENOMIC DNA]</scope>
    <source>
        <strain evidence="3">L4</strain>
    </source>
</reference>
<dbReference type="NCBIfam" id="NF033920">
    <property type="entry name" value="C39_PA2778_fam"/>
    <property type="match status" value="1"/>
</dbReference>
<dbReference type="Pfam" id="PF13529">
    <property type="entry name" value="Peptidase_C39_2"/>
    <property type="match status" value="1"/>
</dbReference>
<proteinExistence type="predicted"/>
<dbReference type="SUPFAM" id="SSF48452">
    <property type="entry name" value="TPR-like"/>
    <property type="match status" value="1"/>
</dbReference>